<dbReference type="InterPro" id="IPR019821">
    <property type="entry name" value="Kinesin_motor_CS"/>
</dbReference>
<feature type="compositionally biased region" description="Polar residues" evidence="7">
    <location>
        <begin position="1524"/>
        <end position="1534"/>
    </location>
</feature>
<feature type="binding site" evidence="5">
    <location>
        <begin position="599"/>
        <end position="606"/>
    </location>
    <ligand>
        <name>ATP</name>
        <dbReference type="ChEBI" id="CHEBI:30616"/>
    </ligand>
</feature>
<evidence type="ECO:0000256" key="7">
    <source>
        <dbReference type="SAM" id="MobiDB-lite"/>
    </source>
</evidence>
<feature type="region of interest" description="Disordered" evidence="7">
    <location>
        <begin position="1269"/>
        <end position="1315"/>
    </location>
</feature>
<dbReference type="PANTHER" id="PTHR47972:SF28">
    <property type="entry name" value="KINESIN-LIKE PROTEIN KLP-3"/>
    <property type="match status" value="1"/>
</dbReference>
<sequence>MSTMHDSRGSSTRGSENSSSPVCSSFEGGNGNGLASVYSSYSGSPSIHYPDRSIPDYVKLPGQSDDSFTDYSTGTDRNASTFGGLGSAARLSETHMASRRAEEAANRRCQAASWLQEMIGPLSLPRQPSEEELRLCLRNGLVLCNVINKVHPGAVPKVVENPISSHDGAQFAYQHFENVRNFLVAVEDMGLPAFEASDLEQGSLSPSSSAKVVACILALRSYQEWKQGGALGFWRLKSPNLPTVYGTSPSKTSTRGIKAPRKWFPTDQDYADNMELFSPSAQSTNSMSFDKDSRASFEGMLESNAPSQSLLSLVNAILGGKPMEEVPMLVEFMLRKVMEEFERHLLAQRRQVEVALKRLSKESEEKDSTVQVLMNELDYIKRLDEEHSVSLENQKREIELKSQEKLLSLEKQLQESQQQRHEMEVSFTEDMSRLQKKDVKYKTCLAHQAYNVKDLRWTQVDVRKEVLQMQKDFRSQFSALENQLPEMARAAAGYHKVLAENRQLYNEVQDLKGNIRVYCRVRPFLTEEPGRPTTVDYIGENGELVVVNPSKLGAKDARKSFTFNKVFGTNASQEEVFLDTQPLIRSVLDGYNVCIFAYGQTGSGKTFTMSGPSSDWGVNYRALHDLFNMTQSRLGVFRYEIDVQMLEIYNEQVRDLLIMDGTQKKYPLETDLPFLELFIRNNSQLNGMNVPDASMLRVRSTEDVVELMRVGQKNRAIGATALNERSSRSHSVLTVHVQGRDLISGALLRGSLHLVDLAGSERVDRSEATGDRLKEAQHINKSLSALGDVIAALAQKNSHVPYRNSKLTQLLQDSLGGQAKTLMFVHISPDMESFGETISTLKFAERVSSVELGAARSNKESGDMQNLKDQIAQLKDAAAKKDAEIERLQSLKDLSLPVESDHSAHSSAGSPLDSPTELRPPSEVSEEGVTSVNESIKYGKEGSNSQLYSKQSSKEQEAVLLAHQDMQDEGSMSDWHDRYQNDGTVSVSGPQGSEKLPMFENSGLHRKGKIKFLETENEKLKNGLKDCEEALQMANNETEKSNKVARDAKAKIAELESRVHDLEDAVQAAGAKAVELELKLKDAEEKYAGAEETIQKLQSELSSAKDTHAKFENKLHGVQTNLQDRETKLDELSKSAADKDATIGKKESKIGDLSEKVDHFKSRALPAEEKASELGGLTGELQSKAAGTEEKLSHVGQEKDQTAGAIDDYKEELKNSVARSNTIAEALSQEKERSSQLEQELAELKKQNDADSAHARVLAERIAKLEKIVSATTDDKESVKQNLEGEKKSLAEGKDAEAGKKAEVESKSKNLEGEKRGLLSKIQGAFYKADNKEAEAAAKASEAEEKGKKVDELEGTVGSTAGKAKEKEEAEKSLGMQLEASKAKAATGEKAAAELQEKEGKIGELDNNLKSHGDRLADLGTKLQNLRQERDEAVSKAETNEEKVKALESKISELESEVESLTERNSDLEEQLRKVGGKVEEHKSAIRGREGTAVKKAQKAKELQEEVQATEENIQDSDKEFVKNAQTDLSATNQ</sequence>
<feature type="coiled-coil region" evidence="6">
    <location>
        <begin position="857"/>
        <end position="894"/>
    </location>
</feature>
<evidence type="ECO:0000256" key="5">
    <source>
        <dbReference type="PROSITE-ProRule" id="PRU00283"/>
    </source>
</evidence>
<dbReference type="SMART" id="SM00033">
    <property type="entry name" value="CH"/>
    <property type="match status" value="1"/>
</dbReference>
<evidence type="ECO:0000256" key="4">
    <source>
        <dbReference type="ARBA" id="ARBA00023175"/>
    </source>
</evidence>
<dbReference type="Pfam" id="PF00307">
    <property type="entry name" value="CH"/>
    <property type="match status" value="1"/>
</dbReference>
<dbReference type="PROSITE" id="PS50021">
    <property type="entry name" value="CH"/>
    <property type="match status" value="1"/>
</dbReference>
<reference evidence="10" key="1">
    <citation type="submission" date="2024-03" db="EMBL/GenBank/DDBJ databases">
        <authorList>
            <consortium name="ELIXIR-Norway"/>
            <consortium name="Elixir Norway"/>
        </authorList>
    </citation>
    <scope>NUCLEOTIDE SEQUENCE</scope>
</reference>
<dbReference type="PROSITE" id="PS00411">
    <property type="entry name" value="KINESIN_MOTOR_1"/>
    <property type="match status" value="1"/>
</dbReference>
<feature type="region of interest" description="Disordered" evidence="7">
    <location>
        <begin position="980"/>
        <end position="999"/>
    </location>
</feature>
<feature type="compositionally biased region" description="Low complexity" evidence="7">
    <location>
        <begin position="9"/>
        <end position="20"/>
    </location>
</feature>
<dbReference type="CDD" id="cd21203">
    <property type="entry name" value="CH_AtKIN14-like"/>
    <property type="match status" value="1"/>
</dbReference>
<dbReference type="SUPFAM" id="SSF52540">
    <property type="entry name" value="P-loop containing nucleoside triphosphate hydrolases"/>
    <property type="match status" value="1"/>
</dbReference>
<feature type="domain" description="Kinesin motor" evidence="9">
    <location>
        <begin position="514"/>
        <end position="850"/>
    </location>
</feature>
<dbReference type="Pfam" id="PF00225">
    <property type="entry name" value="Kinesin"/>
    <property type="match status" value="1"/>
</dbReference>
<feature type="compositionally biased region" description="Basic and acidic residues" evidence="7">
    <location>
        <begin position="1474"/>
        <end position="1504"/>
    </location>
</feature>
<dbReference type="CDD" id="cd01366">
    <property type="entry name" value="KISc_C_terminal"/>
    <property type="match status" value="1"/>
</dbReference>
<feature type="region of interest" description="Disordered" evidence="7">
    <location>
        <begin position="1224"/>
        <end position="1253"/>
    </location>
</feature>
<proteinExistence type="inferred from homology"/>
<dbReference type="InterPro" id="IPR001752">
    <property type="entry name" value="Kinesin_motor_dom"/>
</dbReference>
<feature type="region of interest" description="Disordered" evidence="7">
    <location>
        <begin position="1332"/>
        <end position="1395"/>
    </location>
</feature>
<dbReference type="SUPFAM" id="SSF57997">
    <property type="entry name" value="Tropomyosin"/>
    <property type="match status" value="2"/>
</dbReference>
<dbReference type="InterPro" id="IPR036961">
    <property type="entry name" value="Kinesin_motor_dom_sf"/>
</dbReference>
<feature type="compositionally biased region" description="Basic and acidic residues" evidence="7">
    <location>
        <begin position="1242"/>
        <end position="1253"/>
    </location>
</feature>
<dbReference type="Gene3D" id="1.10.287.1490">
    <property type="match status" value="1"/>
</dbReference>
<feature type="compositionally biased region" description="Polar residues" evidence="7">
    <location>
        <begin position="981"/>
        <end position="991"/>
    </location>
</feature>
<gene>
    <name evidence="10" type="ORF">CSSPJE1EN2_LOCUS20646</name>
</gene>
<evidence type="ECO:0000259" key="9">
    <source>
        <dbReference type="PROSITE" id="PS50067"/>
    </source>
</evidence>
<feature type="coiled-coil region" evidence="6">
    <location>
        <begin position="356"/>
        <end position="426"/>
    </location>
</feature>
<feature type="region of interest" description="Disordered" evidence="7">
    <location>
        <begin position="1"/>
        <end position="26"/>
    </location>
</feature>
<feature type="compositionally biased region" description="Basic and acidic residues" evidence="7">
    <location>
        <begin position="1187"/>
        <end position="1208"/>
    </location>
</feature>
<feature type="compositionally biased region" description="Basic and acidic residues" evidence="7">
    <location>
        <begin position="1123"/>
        <end position="1172"/>
    </location>
</feature>
<evidence type="ECO:0000313" key="11">
    <source>
        <dbReference type="Proteomes" id="UP001497522"/>
    </source>
</evidence>
<feature type="region of interest" description="Disordered" evidence="7">
    <location>
        <begin position="896"/>
        <end position="931"/>
    </location>
</feature>
<keyword evidence="4 5" id="KW-0505">Motor protein</keyword>
<evidence type="ECO:0000313" key="10">
    <source>
        <dbReference type="EMBL" id="CAK9879019.1"/>
    </source>
</evidence>
<dbReference type="InterPro" id="IPR027640">
    <property type="entry name" value="Kinesin-like_fam"/>
</dbReference>
<dbReference type="Gene3D" id="1.20.5.170">
    <property type="match status" value="1"/>
</dbReference>
<feature type="compositionally biased region" description="Polar residues" evidence="7">
    <location>
        <begin position="942"/>
        <end position="951"/>
    </location>
</feature>
<dbReference type="SMART" id="SM00129">
    <property type="entry name" value="KISc"/>
    <property type="match status" value="1"/>
</dbReference>
<dbReference type="PROSITE" id="PS50067">
    <property type="entry name" value="KINESIN_MOTOR_2"/>
    <property type="match status" value="1"/>
</dbReference>
<feature type="region of interest" description="Disordered" evidence="7">
    <location>
        <begin position="937"/>
        <end position="956"/>
    </location>
</feature>
<evidence type="ECO:0000256" key="6">
    <source>
        <dbReference type="SAM" id="Coils"/>
    </source>
</evidence>
<evidence type="ECO:0000256" key="1">
    <source>
        <dbReference type="ARBA" id="ARBA00010899"/>
    </source>
</evidence>
<keyword evidence="11" id="KW-1185">Reference proteome</keyword>
<accession>A0ABP1BS29</accession>
<dbReference type="Gene3D" id="1.10.418.10">
    <property type="entry name" value="Calponin-like domain"/>
    <property type="match status" value="1"/>
</dbReference>
<name>A0ABP1BS29_9BRYO</name>
<dbReference type="EMBL" id="OZ023707">
    <property type="protein sequence ID" value="CAK9879019.1"/>
    <property type="molecule type" value="Genomic_DNA"/>
</dbReference>
<dbReference type="Gene3D" id="3.40.850.10">
    <property type="entry name" value="Kinesin motor domain"/>
    <property type="match status" value="1"/>
</dbReference>
<organism evidence="10 11">
    <name type="scientific">Sphagnum jensenii</name>
    <dbReference type="NCBI Taxonomy" id="128206"/>
    <lineage>
        <taxon>Eukaryota</taxon>
        <taxon>Viridiplantae</taxon>
        <taxon>Streptophyta</taxon>
        <taxon>Embryophyta</taxon>
        <taxon>Bryophyta</taxon>
        <taxon>Sphagnophytina</taxon>
        <taxon>Sphagnopsida</taxon>
        <taxon>Sphagnales</taxon>
        <taxon>Sphagnaceae</taxon>
        <taxon>Sphagnum</taxon>
    </lineage>
</organism>
<feature type="compositionally biased region" description="Basic and acidic residues" evidence="7">
    <location>
        <begin position="1363"/>
        <end position="1372"/>
    </location>
</feature>
<keyword evidence="3 5" id="KW-0067">ATP-binding</keyword>
<dbReference type="PRINTS" id="PR00380">
    <property type="entry name" value="KINESINHEAVY"/>
</dbReference>
<feature type="compositionally biased region" description="Basic and acidic residues" evidence="7">
    <location>
        <begin position="1103"/>
        <end position="1115"/>
    </location>
</feature>
<evidence type="ECO:0000259" key="8">
    <source>
        <dbReference type="PROSITE" id="PS50021"/>
    </source>
</evidence>
<dbReference type="PANTHER" id="PTHR47972">
    <property type="entry name" value="KINESIN-LIKE PROTEIN KLP-3"/>
    <property type="match status" value="1"/>
</dbReference>
<dbReference type="InterPro" id="IPR001715">
    <property type="entry name" value="CH_dom"/>
</dbReference>
<dbReference type="Proteomes" id="UP001497522">
    <property type="component" value="Chromosome 6"/>
</dbReference>
<keyword evidence="6" id="KW-0175">Coiled coil</keyword>
<dbReference type="InterPro" id="IPR027417">
    <property type="entry name" value="P-loop_NTPase"/>
</dbReference>
<keyword evidence="2 5" id="KW-0547">Nucleotide-binding</keyword>
<feature type="domain" description="Calponin-homology (CH)" evidence="8">
    <location>
        <begin position="105"/>
        <end position="224"/>
    </location>
</feature>
<comment type="similarity">
    <text evidence="1">Belongs to the TRAFAC class myosin-kinesin ATPase superfamily. Kinesin family. KIN-14 subfamily.</text>
</comment>
<feature type="region of interest" description="Disordered" evidence="7">
    <location>
        <begin position="1474"/>
        <end position="1534"/>
    </location>
</feature>
<feature type="region of interest" description="Disordered" evidence="7">
    <location>
        <begin position="1099"/>
        <end position="1208"/>
    </location>
</feature>
<protein>
    <submittedName>
        <fullName evidence="10">Uncharacterized protein</fullName>
    </submittedName>
</protein>
<feature type="compositionally biased region" description="Low complexity" evidence="7">
    <location>
        <begin position="1379"/>
        <end position="1390"/>
    </location>
</feature>
<dbReference type="InterPro" id="IPR036872">
    <property type="entry name" value="CH_dom_sf"/>
</dbReference>
<evidence type="ECO:0000256" key="2">
    <source>
        <dbReference type="ARBA" id="ARBA00022741"/>
    </source>
</evidence>
<dbReference type="SUPFAM" id="SSF47576">
    <property type="entry name" value="Calponin-homology domain, CH-domain"/>
    <property type="match status" value="1"/>
</dbReference>
<feature type="compositionally biased region" description="Basic and acidic residues" evidence="7">
    <location>
        <begin position="1332"/>
        <end position="1352"/>
    </location>
</feature>
<evidence type="ECO:0000256" key="3">
    <source>
        <dbReference type="ARBA" id="ARBA00022840"/>
    </source>
</evidence>